<keyword evidence="1" id="KW-0472">Membrane</keyword>
<feature type="transmembrane region" description="Helical" evidence="1">
    <location>
        <begin position="68"/>
        <end position="92"/>
    </location>
</feature>
<feature type="transmembrane region" description="Helical" evidence="1">
    <location>
        <begin position="255"/>
        <end position="280"/>
    </location>
</feature>
<accession>A0ABY8CT44</accession>
<feature type="transmembrane region" description="Helical" evidence="1">
    <location>
        <begin position="30"/>
        <end position="56"/>
    </location>
</feature>
<evidence type="ECO:0000256" key="1">
    <source>
        <dbReference type="SAM" id="Phobius"/>
    </source>
</evidence>
<keyword evidence="1" id="KW-0812">Transmembrane</keyword>
<proteinExistence type="predicted"/>
<keyword evidence="1" id="KW-1133">Transmembrane helix</keyword>
<dbReference type="EMBL" id="CP120370">
    <property type="protein sequence ID" value="WEX80500.1"/>
    <property type="molecule type" value="Genomic_DNA"/>
</dbReference>
<gene>
    <name evidence="2" type="ORF">PYH38_001946</name>
</gene>
<dbReference type="Proteomes" id="UP001235547">
    <property type="component" value="Chromosome 2"/>
</dbReference>
<evidence type="ECO:0000313" key="3">
    <source>
        <dbReference type="Proteomes" id="UP001235547"/>
    </source>
</evidence>
<feature type="transmembrane region" description="Helical" evidence="1">
    <location>
        <begin position="112"/>
        <end position="138"/>
    </location>
</feature>
<dbReference type="RefSeq" id="WP_280731216.1">
    <property type="nucleotide sequence ID" value="NZ_CP120367.1"/>
</dbReference>
<keyword evidence="3" id="KW-1185">Reference proteome</keyword>
<protein>
    <submittedName>
        <fullName evidence="2">PhnA-like protein</fullName>
    </submittedName>
</protein>
<sequence length="296" mass="29954">MTDPVLTSRGATSSEPLTTAAFNKVSWGGIFAGVAVALAVQFLLNLLGVGIGAAVIDPGGGDNPEARTFSIAGGLWFVLSGIIAAFVGGYLASRLSGRPSTSTGGYHGLTTWAVTTLVVLYLLTTSVGTLVGGAFSGLTGVIGGAGRTVATAAITAAPALATATDPFAEVERQIRAAAGGTDPAAMRDAAVVAVRALVTGDEAQAEEARNRAADALARAQNIPPEEARARVEQYEQSYRSAVDNARREATEAADAAATVISSGAFLGFIALVLGAIAAWFGGLYGTRHAERLSELS</sequence>
<reference evidence="2 3" key="1">
    <citation type="submission" date="2023-03" db="EMBL/GenBank/DDBJ databases">
        <authorList>
            <person name="Kaur S."/>
            <person name="Espinosa-Saiz D."/>
            <person name="Velazquez E."/>
            <person name="Menendez E."/>
            <person name="diCenzo G.C."/>
        </authorList>
    </citation>
    <scope>NUCLEOTIDE SEQUENCE [LARGE SCALE GENOMIC DNA]</scope>
    <source>
        <strain evidence="2 3">LMG 27395</strain>
    </source>
</reference>
<organism evidence="2 3">
    <name type="scientific">Sinorhizobium numidicum</name>
    <dbReference type="NCBI Taxonomy" id="680248"/>
    <lineage>
        <taxon>Bacteria</taxon>
        <taxon>Pseudomonadati</taxon>
        <taxon>Pseudomonadota</taxon>
        <taxon>Alphaproteobacteria</taxon>
        <taxon>Hyphomicrobiales</taxon>
        <taxon>Rhizobiaceae</taxon>
        <taxon>Sinorhizobium/Ensifer group</taxon>
        <taxon>Sinorhizobium</taxon>
    </lineage>
</organism>
<evidence type="ECO:0000313" key="2">
    <source>
        <dbReference type="EMBL" id="WEX80500.1"/>
    </source>
</evidence>
<name>A0ABY8CT44_9HYPH</name>